<evidence type="ECO:0000256" key="10">
    <source>
        <dbReference type="ARBA" id="ARBA00022977"/>
    </source>
</evidence>
<evidence type="ECO:0000256" key="12">
    <source>
        <dbReference type="ARBA" id="ARBA00023229"/>
    </source>
</evidence>
<dbReference type="InterPro" id="IPR049557">
    <property type="entry name" value="Transketolase_CS"/>
</dbReference>
<dbReference type="NCBIfam" id="TIGR00204">
    <property type="entry name" value="dxs"/>
    <property type="match status" value="1"/>
</dbReference>
<feature type="domain" description="Transketolase-like pyrimidine-binding" evidence="13">
    <location>
        <begin position="318"/>
        <end position="482"/>
    </location>
</feature>
<comment type="cofactor">
    <cofactor evidence="2">
        <name>thiamine diphosphate</name>
        <dbReference type="ChEBI" id="CHEBI:58937"/>
    </cofactor>
</comment>
<dbReference type="GO" id="GO:0046872">
    <property type="term" value="F:metal ion binding"/>
    <property type="evidence" value="ECO:0007669"/>
    <property type="project" value="UniProtKB-KW"/>
</dbReference>
<dbReference type="Pfam" id="PF02780">
    <property type="entry name" value="Transketolase_C"/>
    <property type="match status" value="1"/>
</dbReference>
<accession>A0A3B0QU27</accession>
<protein>
    <recommendedName>
        <fullName evidence="6">1-deoxy-D-xylulose-5-phosphate synthase</fullName>
        <ecNumber evidence="6">2.2.1.7</ecNumber>
    </recommendedName>
</protein>
<dbReference type="InterPro" id="IPR033248">
    <property type="entry name" value="Transketolase_C"/>
</dbReference>
<dbReference type="GO" id="GO:0005829">
    <property type="term" value="C:cytosol"/>
    <property type="evidence" value="ECO:0007669"/>
    <property type="project" value="TreeGrafter"/>
</dbReference>
<dbReference type="Pfam" id="PF13292">
    <property type="entry name" value="DXP_synthase_N"/>
    <property type="match status" value="1"/>
</dbReference>
<dbReference type="PANTHER" id="PTHR43322:SF5">
    <property type="entry name" value="1-DEOXY-D-XYLULOSE-5-PHOSPHATE SYNTHASE, CHLOROPLASTIC"/>
    <property type="match status" value="1"/>
</dbReference>
<comment type="pathway">
    <text evidence="3">Metabolic intermediate biosynthesis; 1-deoxy-D-xylulose 5-phosphate biosynthesis; 1-deoxy-D-xylulose 5-phosphate from D-glyceraldehyde 3-phosphate and pyruvate: step 1/1.</text>
</comment>
<dbReference type="GO" id="GO:0019288">
    <property type="term" value="P:isopentenyl diphosphate biosynthetic process, methylerythritol 4-phosphate pathway"/>
    <property type="evidence" value="ECO:0007669"/>
    <property type="project" value="TreeGrafter"/>
</dbReference>
<dbReference type="AlphaFoldDB" id="A0A3B0QU27"/>
<dbReference type="EC" id="2.2.1.7" evidence="6"/>
<dbReference type="UniPathway" id="UPA00064">
    <property type="reaction ID" value="UER00091"/>
</dbReference>
<dbReference type="PROSITE" id="PS00801">
    <property type="entry name" value="TRANSKETOLASE_1"/>
    <property type="match status" value="1"/>
</dbReference>
<dbReference type="PROSITE" id="PS00802">
    <property type="entry name" value="TRANSKETOLASE_2"/>
    <property type="match status" value="1"/>
</dbReference>
<evidence type="ECO:0000256" key="2">
    <source>
        <dbReference type="ARBA" id="ARBA00001964"/>
    </source>
</evidence>
<evidence type="ECO:0000256" key="1">
    <source>
        <dbReference type="ARBA" id="ARBA00001946"/>
    </source>
</evidence>
<comment type="cofactor">
    <cofactor evidence="1">
        <name>Mg(2+)</name>
        <dbReference type="ChEBI" id="CHEBI:18420"/>
    </cofactor>
</comment>
<dbReference type="PANTHER" id="PTHR43322">
    <property type="entry name" value="1-D-DEOXYXYLULOSE 5-PHOSPHATE SYNTHASE-RELATED"/>
    <property type="match status" value="1"/>
</dbReference>
<dbReference type="CDD" id="cd07033">
    <property type="entry name" value="TPP_PYR_DXS_TK_like"/>
    <property type="match status" value="1"/>
</dbReference>
<comment type="subunit">
    <text evidence="5">Homodimer.</text>
</comment>
<name>A0A3B0QU27_9ZZZZ</name>
<dbReference type="SUPFAM" id="SSF52518">
    <property type="entry name" value="Thiamin diphosphate-binding fold (THDP-binding)"/>
    <property type="match status" value="2"/>
</dbReference>
<reference evidence="14" key="1">
    <citation type="submission" date="2018-06" db="EMBL/GenBank/DDBJ databases">
        <authorList>
            <person name="Zhirakovskaya E."/>
        </authorList>
    </citation>
    <scope>NUCLEOTIDE SEQUENCE</scope>
</reference>
<comment type="similarity">
    <text evidence="4">Belongs to the transketolase family. DXPS subfamily.</text>
</comment>
<dbReference type="FunFam" id="3.40.50.970:FF:000005">
    <property type="entry name" value="1-deoxy-D-xylulose-5-phosphate synthase"/>
    <property type="match status" value="1"/>
</dbReference>
<evidence type="ECO:0000256" key="7">
    <source>
        <dbReference type="ARBA" id="ARBA00022679"/>
    </source>
</evidence>
<dbReference type="InterPro" id="IPR009014">
    <property type="entry name" value="Transketo_C/PFOR_II"/>
</dbReference>
<evidence type="ECO:0000256" key="3">
    <source>
        <dbReference type="ARBA" id="ARBA00004980"/>
    </source>
</evidence>
<evidence type="ECO:0000256" key="8">
    <source>
        <dbReference type="ARBA" id="ARBA00022723"/>
    </source>
</evidence>
<dbReference type="Pfam" id="PF02779">
    <property type="entry name" value="Transket_pyr"/>
    <property type="match status" value="1"/>
</dbReference>
<dbReference type="Gene3D" id="3.40.50.920">
    <property type="match status" value="1"/>
</dbReference>
<evidence type="ECO:0000313" key="14">
    <source>
        <dbReference type="EMBL" id="VAV83742.1"/>
    </source>
</evidence>
<sequence length="634" mass="67515">MGILLDKIDSPKELKRLSKGELPKLALEVRELIVSSVAKTGGHLASSLGAVELTIALHYVLDTPKDKVIWDVGHQAYAHKILTGRRDNFSTLRQQGGIGGFTKPSESEYDTTISGHSATSISSGLGIAAAMELRGEKRKVVCVIGDGSMTAGLAFEGLNQAGHLGKDLVVVLNDNEMSISENVGALSAFLSKKLTGRFAKKIKDEVESFASSIPKIGKGLATIIKKAEDSLITFLTPGMIFEGLGFHYIGPIDGHNIEELLSTLNNLSDIKGPVLLHVLTKKGKGYRPAEKQPCLFHGIGPFDAKSGEPVSKGGKSHPSYTEVFSRSIVEVAEKDNRIVAITAAMPGGTGLSKFAEKFPDRFFDVGIAEQHAITFASGLARKGFVPVVALYSTFMQRAYDQLFHDVCLEGLPVVLALDRAGIVGADGPTHHGLFDISLLRHLPGMTLCAPKDADELRSMMHSAVNYGGPVSIRYPRGSAVGEAGTGKPDIIEPGKAELIKEGGDLTIVALGTMVEPAMNAVRNLEASGIACALINARFIKPLDGAMILEHAAISGRVLTIEENALQGGFGSAVLELFEENNLKVDVRRMGVPDSFVEQGTQAELRGALGLDSRGIEQAARLMLDSENDHVIVAS</sequence>
<proteinExistence type="inferred from homology"/>
<keyword evidence="7 14" id="KW-0808">Transferase</keyword>
<evidence type="ECO:0000259" key="13">
    <source>
        <dbReference type="SMART" id="SM00861"/>
    </source>
</evidence>
<keyword evidence="8" id="KW-0479">Metal-binding</keyword>
<dbReference type="InterPro" id="IPR020826">
    <property type="entry name" value="Transketolase_BS"/>
</dbReference>
<dbReference type="SUPFAM" id="SSF52922">
    <property type="entry name" value="TK C-terminal domain-like"/>
    <property type="match status" value="1"/>
</dbReference>
<dbReference type="SMART" id="SM00861">
    <property type="entry name" value="Transket_pyr"/>
    <property type="match status" value="1"/>
</dbReference>
<evidence type="ECO:0000256" key="6">
    <source>
        <dbReference type="ARBA" id="ARBA00013150"/>
    </source>
</evidence>
<organism evidence="14">
    <name type="scientific">hydrothermal vent metagenome</name>
    <dbReference type="NCBI Taxonomy" id="652676"/>
    <lineage>
        <taxon>unclassified sequences</taxon>
        <taxon>metagenomes</taxon>
        <taxon>ecological metagenomes</taxon>
    </lineage>
</organism>
<keyword evidence="12" id="KW-0414">Isoprene biosynthesis</keyword>
<dbReference type="NCBIfam" id="NF003933">
    <property type="entry name" value="PRK05444.2-2"/>
    <property type="match status" value="1"/>
</dbReference>
<dbReference type="HAMAP" id="MF_00315">
    <property type="entry name" value="DXP_synth"/>
    <property type="match status" value="1"/>
</dbReference>
<dbReference type="GO" id="GO:0009228">
    <property type="term" value="P:thiamine biosynthetic process"/>
    <property type="evidence" value="ECO:0007669"/>
    <property type="project" value="UniProtKB-KW"/>
</dbReference>
<dbReference type="Gene3D" id="3.40.50.970">
    <property type="match status" value="2"/>
</dbReference>
<evidence type="ECO:0000256" key="9">
    <source>
        <dbReference type="ARBA" id="ARBA00022842"/>
    </source>
</evidence>
<dbReference type="EMBL" id="UOEA01000050">
    <property type="protein sequence ID" value="VAV83742.1"/>
    <property type="molecule type" value="Genomic_DNA"/>
</dbReference>
<dbReference type="InterPro" id="IPR005477">
    <property type="entry name" value="Dxylulose-5-P_synthase"/>
</dbReference>
<dbReference type="FunFam" id="3.40.50.920:FF:000002">
    <property type="entry name" value="1-deoxy-D-xylulose-5-phosphate synthase"/>
    <property type="match status" value="1"/>
</dbReference>
<dbReference type="GO" id="GO:0008661">
    <property type="term" value="F:1-deoxy-D-xylulose-5-phosphate synthase activity"/>
    <property type="evidence" value="ECO:0007669"/>
    <property type="project" value="UniProtKB-EC"/>
</dbReference>
<keyword evidence="9" id="KW-0460">Magnesium</keyword>
<evidence type="ECO:0000256" key="11">
    <source>
        <dbReference type="ARBA" id="ARBA00023052"/>
    </source>
</evidence>
<dbReference type="InterPro" id="IPR005475">
    <property type="entry name" value="Transketolase-like_Pyr-bd"/>
</dbReference>
<dbReference type="GO" id="GO:0016114">
    <property type="term" value="P:terpenoid biosynthetic process"/>
    <property type="evidence" value="ECO:0007669"/>
    <property type="project" value="InterPro"/>
</dbReference>
<dbReference type="CDD" id="cd02007">
    <property type="entry name" value="TPP_DXS"/>
    <property type="match status" value="1"/>
</dbReference>
<dbReference type="InterPro" id="IPR029061">
    <property type="entry name" value="THDP-binding"/>
</dbReference>
<evidence type="ECO:0000256" key="4">
    <source>
        <dbReference type="ARBA" id="ARBA00011081"/>
    </source>
</evidence>
<keyword evidence="11" id="KW-0786">Thiamine pyrophosphate</keyword>
<keyword evidence="10" id="KW-0784">Thiamine biosynthesis</keyword>
<evidence type="ECO:0000256" key="5">
    <source>
        <dbReference type="ARBA" id="ARBA00011738"/>
    </source>
</evidence>
<gene>
    <name evidence="14" type="ORF">MNBD_DELTA01-521</name>
</gene>